<name>A0A0A3HZZ0_9BACL</name>
<dbReference type="InterPro" id="IPR011650">
    <property type="entry name" value="Peptidase_M20_dimer"/>
</dbReference>
<dbReference type="GO" id="GO:0016787">
    <property type="term" value="F:hydrolase activity"/>
    <property type="evidence" value="ECO:0007669"/>
    <property type="project" value="InterPro"/>
</dbReference>
<dbReference type="Gene3D" id="3.30.70.360">
    <property type="match status" value="1"/>
</dbReference>
<evidence type="ECO:0000313" key="4">
    <source>
        <dbReference type="Proteomes" id="UP000030416"/>
    </source>
</evidence>
<keyword evidence="1" id="KW-0479">Metal-binding</keyword>
<feature type="binding site" evidence="1">
    <location>
        <position position="164"/>
    </location>
    <ligand>
        <name>Mn(2+)</name>
        <dbReference type="ChEBI" id="CHEBI:29035"/>
        <label>2</label>
    </ligand>
</feature>
<dbReference type="RefSeq" id="WP_036187253.1">
    <property type="nucleotide sequence ID" value="NZ_AVDA01000014.1"/>
</dbReference>
<dbReference type="AlphaFoldDB" id="A0A0A3HZZ0"/>
<comment type="cofactor">
    <cofactor evidence="1">
        <name>Mn(2+)</name>
        <dbReference type="ChEBI" id="CHEBI:29035"/>
    </cofactor>
    <text evidence="1">The Mn(2+) ion enhances activity.</text>
</comment>
<dbReference type="GO" id="GO:0046872">
    <property type="term" value="F:metal ion binding"/>
    <property type="evidence" value="ECO:0007669"/>
    <property type="project" value="UniProtKB-KW"/>
</dbReference>
<gene>
    <name evidence="3" type="ORF">CD29_12860</name>
</gene>
<evidence type="ECO:0000259" key="2">
    <source>
        <dbReference type="Pfam" id="PF07687"/>
    </source>
</evidence>
<dbReference type="SUPFAM" id="SSF55031">
    <property type="entry name" value="Bacterial exopeptidase dimerisation domain"/>
    <property type="match status" value="1"/>
</dbReference>
<feature type="binding site" evidence="1">
    <location>
        <position position="105"/>
    </location>
    <ligand>
        <name>Mn(2+)</name>
        <dbReference type="ChEBI" id="CHEBI:29035"/>
        <label>2</label>
    </ligand>
</feature>
<dbReference type="PANTHER" id="PTHR11014:SF63">
    <property type="entry name" value="METALLOPEPTIDASE, PUTATIVE (AFU_ORTHOLOGUE AFUA_6G09600)-RELATED"/>
    <property type="match status" value="1"/>
</dbReference>
<dbReference type="Gene3D" id="3.40.630.10">
    <property type="entry name" value="Zn peptidases"/>
    <property type="match status" value="1"/>
</dbReference>
<dbReference type="PANTHER" id="PTHR11014">
    <property type="entry name" value="PEPTIDASE M20 FAMILY MEMBER"/>
    <property type="match status" value="1"/>
</dbReference>
<reference evidence="3 4" key="1">
    <citation type="submission" date="2014-02" db="EMBL/GenBank/DDBJ databases">
        <title>Draft genome sequence of Lysinibacillus manganicus DSM 26584T.</title>
        <authorList>
            <person name="Zhang F."/>
            <person name="Wang G."/>
            <person name="Zhang L."/>
        </authorList>
    </citation>
    <scope>NUCLEOTIDE SEQUENCE [LARGE SCALE GENOMIC DNA]</scope>
    <source>
        <strain evidence="3 4">DSM 26584</strain>
    </source>
</reference>
<dbReference type="eggNOG" id="COG1473">
    <property type="taxonomic scope" value="Bacteria"/>
</dbReference>
<keyword evidence="4" id="KW-1185">Reference proteome</keyword>
<dbReference type="EMBL" id="JPVN01000014">
    <property type="protein sequence ID" value="KGR78039.1"/>
    <property type="molecule type" value="Genomic_DNA"/>
</dbReference>
<proteinExistence type="predicted"/>
<dbReference type="Pfam" id="PF07687">
    <property type="entry name" value="M20_dimer"/>
    <property type="match status" value="1"/>
</dbReference>
<evidence type="ECO:0000313" key="3">
    <source>
        <dbReference type="EMBL" id="KGR78039.1"/>
    </source>
</evidence>
<dbReference type="InterPro" id="IPR036264">
    <property type="entry name" value="Bact_exopeptidase_dim_dom"/>
</dbReference>
<dbReference type="Proteomes" id="UP000030416">
    <property type="component" value="Unassembled WGS sequence"/>
</dbReference>
<protein>
    <submittedName>
        <fullName evidence="3">Peptidase M20</fullName>
    </submittedName>
</protein>
<evidence type="ECO:0000256" key="1">
    <source>
        <dbReference type="PIRSR" id="PIRSR005962-1"/>
    </source>
</evidence>
<dbReference type="NCBIfam" id="TIGR01891">
    <property type="entry name" value="amidohydrolases"/>
    <property type="match status" value="1"/>
</dbReference>
<dbReference type="SUPFAM" id="SSF53187">
    <property type="entry name" value="Zn-dependent exopeptidases"/>
    <property type="match status" value="1"/>
</dbReference>
<comment type="caution">
    <text evidence="3">The sequence shown here is derived from an EMBL/GenBank/DDBJ whole genome shotgun (WGS) entry which is preliminary data.</text>
</comment>
<dbReference type="InterPro" id="IPR017439">
    <property type="entry name" value="Amidohydrolase"/>
</dbReference>
<dbReference type="InterPro" id="IPR002933">
    <property type="entry name" value="Peptidase_M20"/>
</dbReference>
<dbReference type="PIRSF" id="PIRSF005962">
    <property type="entry name" value="Pept_M20D_amidohydro"/>
    <property type="match status" value="1"/>
</dbReference>
<feature type="binding site" evidence="1">
    <location>
        <position position="139"/>
    </location>
    <ligand>
        <name>Mn(2+)</name>
        <dbReference type="ChEBI" id="CHEBI:29035"/>
        <label>2</label>
    </ligand>
</feature>
<organism evidence="3 4">
    <name type="scientific">Ureibacillus manganicus DSM 26584</name>
    <dbReference type="NCBI Taxonomy" id="1384049"/>
    <lineage>
        <taxon>Bacteria</taxon>
        <taxon>Bacillati</taxon>
        <taxon>Bacillota</taxon>
        <taxon>Bacilli</taxon>
        <taxon>Bacillales</taxon>
        <taxon>Caryophanaceae</taxon>
        <taxon>Ureibacillus</taxon>
    </lineage>
</organism>
<accession>A0A0A3HZZ0</accession>
<feature type="binding site" evidence="1">
    <location>
        <position position="103"/>
    </location>
    <ligand>
        <name>Mn(2+)</name>
        <dbReference type="ChEBI" id="CHEBI:29035"/>
        <label>2</label>
    </ligand>
</feature>
<dbReference type="Pfam" id="PF01546">
    <property type="entry name" value="Peptidase_M20"/>
    <property type="match status" value="1"/>
</dbReference>
<dbReference type="STRING" id="1384049.CD29_12860"/>
<feature type="domain" description="Peptidase M20 dimerisation" evidence="2">
    <location>
        <begin position="184"/>
        <end position="283"/>
    </location>
</feature>
<dbReference type="OrthoDB" id="9776731at2"/>
<feature type="binding site" evidence="1">
    <location>
        <position position="361"/>
    </location>
    <ligand>
        <name>Mn(2+)</name>
        <dbReference type="ChEBI" id="CHEBI:29035"/>
        <label>2</label>
    </ligand>
</feature>
<sequence>MLTEWLQEVEDVYDQMVAWRRHLHENPELPFEEENTARMVGDILAGYGIEVRRNVGGYGVVGTLKGANTGPTIGLRADMDALPIQEENEVSYKSQVPGVMHACGHDAHTATLLGVAKILSRHRDELDGTVVFIFQPAEEQSPGGAIKMIEDGALEGIDFIFGNHVLSSIELGNFAVPKGNATTSLDTFTLTIQGVGGHSSAPHTASNPIVIGSIMVNQSLIFLNQRLNPAEPIVAAYTNFNSGVAQNVIPSEAILSGTIRTFNQAQRERVEQYFKEIIDYVTKSYGATYKIDYNKGYPALFNTEKEVEIVREALHINGLNLIEVPPVMASEDFAYYVQKIPGVYFFTGSATEDPNTRFPHHHPRFNVDERAMKNSAKAFLSIVDHYLVKKLT</sequence>
<keyword evidence="1" id="KW-0464">Manganese</keyword>